<dbReference type="InterPro" id="IPR006935">
    <property type="entry name" value="Helicase/UvrB_N"/>
</dbReference>
<dbReference type="PROSITE" id="PS51194">
    <property type="entry name" value="HELICASE_CTER"/>
    <property type="match status" value="1"/>
</dbReference>
<dbReference type="PROSITE" id="PS50835">
    <property type="entry name" value="IG_LIKE"/>
    <property type="match status" value="1"/>
</dbReference>
<dbReference type="InterPro" id="IPR027417">
    <property type="entry name" value="P-loop_NTPase"/>
</dbReference>
<evidence type="ECO:0000259" key="17">
    <source>
        <dbReference type="PROSITE" id="PS51192"/>
    </source>
</evidence>
<dbReference type="InterPro" id="IPR007110">
    <property type="entry name" value="Ig-like_dom"/>
</dbReference>
<dbReference type="GO" id="GO:0045087">
    <property type="term" value="P:innate immune response"/>
    <property type="evidence" value="ECO:0007669"/>
    <property type="project" value="UniProtKB-KW"/>
</dbReference>
<dbReference type="InterPro" id="IPR038557">
    <property type="entry name" value="RLR_C_sf"/>
</dbReference>
<keyword evidence="5" id="KW-0399">Innate immunity</keyword>
<sequence>MYSASGTNVSNKTHYARLGHAAQHLLPKFLQEVLLQFENPHTVFANCNRNKYLNRHLKPGEWAKLSNAVRLRYAGLDIPLVYSILRNLHEPAVRPTRGWDHPIGPLVNEVEIGDDIERCRRSRNEIIHRGNTIVTDQELNQYFYVFKTIADRLQKVCRKHNNEFVFEVEHLLTCCMDEATEKQYLKDITDFQLKDKENEAKISDLEYKLNAISITGSSGNVQIKFIQTLQDLRCVEGVSVTLECLLTGPKHIAKWYKNDEEISYDKKICQAHLCYIVNEISVQAYKLIFQKITQAERGTYTLQVGNERCECILDITEKIPTLIRLRQYQEELAELALTGQNTIICAGTNSGKTYIAFYIIEDHLIKNPEGKVAFINKTKILLGQQYERACSVFESLYYQGKIKIWKAEEDDNDYFVNTIENSSLMFMTPQSLSNHLTEKAEAKVSIADFTLIILDECHHTYDNSNYNELMSYYRKAKYGEKLSTLPQVLGLTASPGTKKAKVFHSAKNHLHTVMGNLAVSKLSIVRRYKDELLQYTTIPEKVLKRSTPRHDDPVKKIIMSAMDFVEKIFYCPKVSNFIIGHMRDCKDLNDALINLPRERTELRYIQWISETTVKIDPVLTKDQRIPRLLLACLRHLKLYTGCLEMNSLLEINQVCSVITQGYAYESATRRSAKTEEESEIISKLEEVFVKVRETAGRNIDRNPDVKAVIELLDIEYRKRKEDSRFFIFVETRATAMALKDILPDYLRCAYLTGSSECRDKGGLPTNAQKDVLENFRNGDHLCVVATSVAFEGLDIPLCNLMIRYRFRTNEISSLQMRGRVRKSEEGKEIHVGTVDEFETEEKNVRRQYLMMKAIEEVFQNDIDISIKEKHIYEKEEMERNTKILKNKQRRQALYSVLCTECGVVITHGNSMRHIKGKFYVVCDNTILKRVKQEDLPEKKIKTIDGCLKRYKAIGNDNECGHEWGSIFIYQKCELVALSQDCIKFLDIEKDKTIKCKWSNLPFTLEELSKEDIITYKS</sequence>
<dbReference type="AlphaFoldDB" id="A0A6J8D0Y0"/>
<dbReference type="GO" id="GO:0003677">
    <property type="term" value="F:DNA binding"/>
    <property type="evidence" value="ECO:0007669"/>
    <property type="project" value="InterPro"/>
</dbReference>
<evidence type="ECO:0000256" key="9">
    <source>
        <dbReference type="ARBA" id="ARBA00022806"/>
    </source>
</evidence>
<dbReference type="PROSITE" id="PS51192">
    <property type="entry name" value="HELICASE_ATP_BIND_1"/>
    <property type="match status" value="1"/>
</dbReference>
<dbReference type="OrthoDB" id="416741at2759"/>
<keyword evidence="21" id="KW-1185">Reference proteome</keyword>
<dbReference type="Pfam" id="PF00271">
    <property type="entry name" value="Helicase_C"/>
    <property type="match status" value="1"/>
</dbReference>
<keyword evidence="8 20" id="KW-0378">Hydrolase</keyword>
<evidence type="ECO:0000256" key="15">
    <source>
        <dbReference type="ARBA" id="ARBA00049390"/>
    </source>
</evidence>
<evidence type="ECO:0000256" key="2">
    <source>
        <dbReference type="ARBA" id="ARBA00006866"/>
    </source>
</evidence>
<dbReference type="Gene3D" id="3.40.50.300">
    <property type="entry name" value="P-loop containing nucleotide triphosphate hydrolases"/>
    <property type="match status" value="2"/>
</dbReference>
<evidence type="ECO:0000256" key="14">
    <source>
        <dbReference type="ARBA" id="ARBA00023118"/>
    </source>
</evidence>
<keyword evidence="4" id="KW-0963">Cytoplasm</keyword>
<dbReference type="GO" id="GO:0051607">
    <property type="term" value="P:defense response to virus"/>
    <property type="evidence" value="ECO:0007669"/>
    <property type="project" value="UniProtKB-KW"/>
</dbReference>
<evidence type="ECO:0000256" key="10">
    <source>
        <dbReference type="ARBA" id="ARBA00022833"/>
    </source>
</evidence>
<keyword evidence="6" id="KW-0479">Metal-binding</keyword>
<evidence type="ECO:0000256" key="12">
    <source>
        <dbReference type="ARBA" id="ARBA00022859"/>
    </source>
</evidence>
<keyword evidence="7" id="KW-0547">Nucleotide-binding</keyword>
<keyword evidence="12" id="KW-0391">Immunity</keyword>
<dbReference type="InterPro" id="IPR036179">
    <property type="entry name" value="Ig-like_dom_sf"/>
</dbReference>
<dbReference type="SMART" id="SM00487">
    <property type="entry name" value="DEXDc"/>
    <property type="match status" value="1"/>
</dbReference>
<reference evidence="20 21" key="1">
    <citation type="submission" date="2020-06" db="EMBL/GenBank/DDBJ databases">
        <authorList>
            <person name="Li R."/>
            <person name="Bekaert M."/>
        </authorList>
    </citation>
    <scope>NUCLEOTIDE SEQUENCE [LARGE SCALE GENOMIC DNA]</scope>
    <source>
        <strain evidence="21">wild</strain>
    </source>
</reference>
<protein>
    <recommendedName>
        <fullName evidence="3">RNA helicase</fullName>
        <ecNumber evidence="3">3.6.4.13</ecNumber>
    </recommendedName>
</protein>
<feature type="domain" description="Helicase C-terminal" evidence="18">
    <location>
        <begin position="704"/>
        <end position="870"/>
    </location>
</feature>
<evidence type="ECO:0000256" key="13">
    <source>
        <dbReference type="ARBA" id="ARBA00022884"/>
    </source>
</evidence>
<evidence type="ECO:0000256" key="3">
    <source>
        <dbReference type="ARBA" id="ARBA00012552"/>
    </source>
</evidence>
<dbReference type="Pfam" id="PF07679">
    <property type="entry name" value="I-set"/>
    <property type="match status" value="1"/>
</dbReference>
<dbReference type="SUPFAM" id="SSF48726">
    <property type="entry name" value="Immunoglobulin"/>
    <property type="match status" value="1"/>
</dbReference>
<dbReference type="InterPro" id="IPR014001">
    <property type="entry name" value="Helicase_ATP-bd"/>
</dbReference>
<dbReference type="SUPFAM" id="SSF52540">
    <property type="entry name" value="P-loop containing nucleoside triphosphate hydrolases"/>
    <property type="match status" value="1"/>
</dbReference>
<dbReference type="PANTHER" id="PTHR14074">
    <property type="entry name" value="HELICASE WITH DEATH DOMAIN-RELATED"/>
    <property type="match status" value="1"/>
</dbReference>
<proteinExistence type="inferred from homology"/>
<evidence type="ECO:0000259" key="16">
    <source>
        <dbReference type="PROSITE" id="PS50835"/>
    </source>
</evidence>
<evidence type="ECO:0000259" key="19">
    <source>
        <dbReference type="PROSITE" id="PS51789"/>
    </source>
</evidence>
<evidence type="ECO:0000313" key="20">
    <source>
        <dbReference type="EMBL" id="CAC5401441.1"/>
    </source>
</evidence>
<dbReference type="InterPro" id="IPR021673">
    <property type="entry name" value="RLR_CTR"/>
</dbReference>
<keyword evidence="10" id="KW-0862">Zinc</keyword>
<organism evidence="20 21">
    <name type="scientific">Mytilus coruscus</name>
    <name type="common">Sea mussel</name>
    <dbReference type="NCBI Taxonomy" id="42192"/>
    <lineage>
        <taxon>Eukaryota</taxon>
        <taxon>Metazoa</taxon>
        <taxon>Spiralia</taxon>
        <taxon>Lophotrochozoa</taxon>
        <taxon>Mollusca</taxon>
        <taxon>Bivalvia</taxon>
        <taxon>Autobranchia</taxon>
        <taxon>Pteriomorphia</taxon>
        <taxon>Mytilida</taxon>
        <taxon>Mytiloidea</taxon>
        <taxon>Mytilidae</taxon>
        <taxon>Mytilinae</taxon>
        <taxon>Mytilus</taxon>
    </lineage>
</organism>
<dbReference type="InterPro" id="IPR051363">
    <property type="entry name" value="RLR_Helicase"/>
</dbReference>
<dbReference type="Gene3D" id="2.170.150.30">
    <property type="entry name" value="RIG-I-like receptor, C-terminal regulatory domain"/>
    <property type="match status" value="1"/>
</dbReference>
<dbReference type="Pfam" id="PF04851">
    <property type="entry name" value="ResIII"/>
    <property type="match status" value="1"/>
</dbReference>
<dbReference type="PANTHER" id="PTHR14074:SF16">
    <property type="entry name" value="ANTIVIRAL INNATE IMMUNE RESPONSE RECEPTOR RIG-I"/>
    <property type="match status" value="1"/>
</dbReference>
<evidence type="ECO:0000313" key="21">
    <source>
        <dbReference type="Proteomes" id="UP000507470"/>
    </source>
</evidence>
<feature type="domain" description="Ig-like" evidence="16">
    <location>
        <begin position="223"/>
        <end position="306"/>
    </location>
</feature>
<accession>A0A6J8D0Y0</accession>
<dbReference type="GO" id="GO:0046872">
    <property type="term" value="F:metal ion binding"/>
    <property type="evidence" value="ECO:0007669"/>
    <property type="project" value="UniProtKB-KW"/>
</dbReference>
<evidence type="ECO:0000256" key="7">
    <source>
        <dbReference type="ARBA" id="ARBA00022741"/>
    </source>
</evidence>
<evidence type="ECO:0000256" key="5">
    <source>
        <dbReference type="ARBA" id="ARBA00022588"/>
    </source>
</evidence>
<keyword evidence="9" id="KW-0347">Helicase</keyword>
<feature type="domain" description="RLR CTR" evidence="19">
    <location>
        <begin position="884"/>
        <end position="1014"/>
    </location>
</feature>
<keyword evidence="13" id="KW-0694">RNA-binding</keyword>
<keyword evidence="11" id="KW-0067">ATP-binding</keyword>
<dbReference type="InterPro" id="IPR041204">
    <property type="entry name" value="RIG-I-like_C"/>
</dbReference>
<name>A0A6J8D0Y0_MYTCO</name>
<dbReference type="Proteomes" id="UP000507470">
    <property type="component" value="Unassembled WGS sequence"/>
</dbReference>
<dbReference type="Gene3D" id="1.20.1320.30">
    <property type="match status" value="1"/>
</dbReference>
<evidence type="ECO:0000256" key="1">
    <source>
        <dbReference type="ARBA" id="ARBA00004496"/>
    </source>
</evidence>
<evidence type="ECO:0000256" key="11">
    <source>
        <dbReference type="ARBA" id="ARBA00022840"/>
    </source>
</evidence>
<dbReference type="GO" id="GO:0005524">
    <property type="term" value="F:ATP binding"/>
    <property type="evidence" value="ECO:0007669"/>
    <property type="project" value="UniProtKB-KW"/>
</dbReference>
<dbReference type="GO" id="GO:0003723">
    <property type="term" value="F:RNA binding"/>
    <property type="evidence" value="ECO:0007669"/>
    <property type="project" value="UniProtKB-KW"/>
</dbReference>
<evidence type="ECO:0000256" key="6">
    <source>
        <dbReference type="ARBA" id="ARBA00022723"/>
    </source>
</evidence>
<feature type="domain" description="Helicase ATP-binding" evidence="17">
    <location>
        <begin position="333"/>
        <end position="513"/>
    </location>
</feature>
<dbReference type="InterPro" id="IPR013098">
    <property type="entry name" value="Ig_I-set"/>
</dbReference>
<dbReference type="InterPro" id="IPR013783">
    <property type="entry name" value="Ig-like_fold"/>
</dbReference>
<dbReference type="EMBL" id="CACVKT020006413">
    <property type="protein sequence ID" value="CAC5401441.1"/>
    <property type="molecule type" value="Genomic_DNA"/>
</dbReference>
<comment type="catalytic activity">
    <reaction evidence="15">
        <text>ATP + H2O = ADP + phosphate + H(+)</text>
        <dbReference type="Rhea" id="RHEA:13065"/>
        <dbReference type="ChEBI" id="CHEBI:15377"/>
        <dbReference type="ChEBI" id="CHEBI:15378"/>
        <dbReference type="ChEBI" id="CHEBI:30616"/>
        <dbReference type="ChEBI" id="CHEBI:43474"/>
        <dbReference type="ChEBI" id="CHEBI:456216"/>
        <dbReference type="EC" id="3.6.4.13"/>
    </reaction>
    <physiologicalReaction direction="left-to-right" evidence="15">
        <dbReference type="Rhea" id="RHEA:13066"/>
    </physiologicalReaction>
</comment>
<keyword evidence="14" id="KW-0051">Antiviral defense</keyword>
<dbReference type="GO" id="GO:0016787">
    <property type="term" value="F:hydrolase activity"/>
    <property type="evidence" value="ECO:0007669"/>
    <property type="project" value="UniProtKB-KW"/>
</dbReference>
<dbReference type="Gene3D" id="2.60.40.10">
    <property type="entry name" value="Immunoglobulins"/>
    <property type="match status" value="1"/>
</dbReference>
<evidence type="ECO:0000256" key="4">
    <source>
        <dbReference type="ARBA" id="ARBA00022490"/>
    </source>
</evidence>
<dbReference type="PROSITE" id="PS51789">
    <property type="entry name" value="RLR_CTR"/>
    <property type="match status" value="1"/>
</dbReference>
<dbReference type="SMART" id="SM00490">
    <property type="entry name" value="HELICc"/>
    <property type="match status" value="1"/>
</dbReference>
<comment type="subcellular location">
    <subcellularLocation>
        <location evidence="1">Cytoplasm</location>
    </subcellularLocation>
</comment>
<evidence type="ECO:0000256" key="8">
    <source>
        <dbReference type="ARBA" id="ARBA00022801"/>
    </source>
</evidence>
<dbReference type="EC" id="3.6.4.13" evidence="3"/>
<gene>
    <name evidence="20" type="ORF">MCOR_35523</name>
</gene>
<dbReference type="GO" id="GO:0003724">
    <property type="term" value="F:RNA helicase activity"/>
    <property type="evidence" value="ECO:0007669"/>
    <property type="project" value="UniProtKB-EC"/>
</dbReference>
<evidence type="ECO:0000259" key="18">
    <source>
        <dbReference type="PROSITE" id="PS51194"/>
    </source>
</evidence>
<dbReference type="GO" id="GO:0005737">
    <property type="term" value="C:cytoplasm"/>
    <property type="evidence" value="ECO:0007669"/>
    <property type="project" value="UniProtKB-SubCell"/>
</dbReference>
<dbReference type="Pfam" id="PF18119">
    <property type="entry name" value="RIG-I_C"/>
    <property type="match status" value="1"/>
</dbReference>
<dbReference type="Pfam" id="PF11648">
    <property type="entry name" value="RIG-I_C-RD"/>
    <property type="match status" value="1"/>
</dbReference>
<dbReference type="InterPro" id="IPR001650">
    <property type="entry name" value="Helicase_C-like"/>
</dbReference>
<comment type="similarity">
    <text evidence="2">Belongs to the helicase family. RLR subfamily.</text>
</comment>